<keyword evidence="1" id="KW-0812">Transmembrane</keyword>
<evidence type="ECO:0000313" key="2">
    <source>
        <dbReference type="EMBL" id="QJQ01360.1"/>
    </source>
</evidence>
<organism evidence="2 3">
    <name type="scientific">Herbaspirillum rubrisubalbicans Os34</name>
    <dbReference type="NCBI Taxonomy" id="1235827"/>
    <lineage>
        <taxon>Bacteria</taxon>
        <taxon>Pseudomonadati</taxon>
        <taxon>Pseudomonadota</taxon>
        <taxon>Betaproteobacteria</taxon>
        <taxon>Burkholderiales</taxon>
        <taxon>Oxalobacteraceae</taxon>
        <taxon>Herbaspirillum</taxon>
    </lineage>
</organism>
<reference evidence="2 3" key="1">
    <citation type="journal article" date="2012" name="J. Bacteriol.">
        <title>Genome sequence of the pathogenic Herbaspirillum seropedicae strain Os34, isolated from rice roots.</title>
        <authorList>
            <person name="Ye W."/>
            <person name="Ye S."/>
            <person name="Liu J."/>
            <person name="Chang S."/>
            <person name="Chen M."/>
            <person name="Zhu B."/>
            <person name="Guo L."/>
            <person name="An Q."/>
        </authorList>
    </citation>
    <scope>NUCLEOTIDE SEQUENCE [LARGE SCALE GENOMIC DNA]</scope>
    <source>
        <strain evidence="2 3">Os34</strain>
    </source>
</reference>
<protein>
    <recommendedName>
        <fullName evidence="4">PQ-loop repeat-containing protein</fullName>
    </recommendedName>
</protein>
<dbReference type="Gene3D" id="1.20.1280.290">
    <property type="match status" value="1"/>
</dbReference>
<evidence type="ECO:0000256" key="1">
    <source>
        <dbReference type="SAM" id="Phobius"/>
    </source>
</evidence>
<dbReference type="EMBL" id="CP008956">
    <property type="protein sequence ID" value="QJQ01360.1"/>
    <property type="molecule type" value="Genomic_DNA"/>
</dbReference>
<gene>
    <name evidence="2" type="ORF">C798_14280</name>
</gene>
<dbReference type="GO" id="GO:0016020">
    <property type="term" value="C:membrane"/>
    <property type="evidence" value="ECO:0007669"/>
    <property type="project" value="InterPro"/>
</dbReference>
<dbReference type="Proteomes" id="UP000501648">
    <property type="component" value="Chromosome"/>
</dbReference>
<dbReference type="Pfam" id="PF03083">
    <property type="entry name" value="MtN3_slv"/>
    <property type="match status" value="1"/>
</dbReference>
<accession>A0A6M3ZTV8</accession>
<keyword evidence="1" id="KW-1133">Transmembrane helix</keyword>
<proteinExistence type="predicted"/>
<evidence type="ECO:0000313" key="3">
    <source>
        <dbReference type="Proteomes" id="UP000501648"/>
    </source>
</evidence>
<keyword evidence="1" id="KW-0472">Membrane</keyword>
<dbReference type="AlphaFoldDB" id="A0A6M3ZTV8"/>
<name>A0A6M3ZTV8_9BURK</name>
<sequence>MRLFLQWLARPADCLRARLVPPSHHHLLCGSLAALTITMSDHITDLIGWGATLILLLTISSQVYEQWRSRSTQGVSHWLFAGQLAASAGFVTYSLLQGDWVFVVSNVFLLLTALLGQVLYLRNRRRQQGGSQA</sequence>
<feature type="transmembrane region" description="Helical" evidence="1">
    <location>
        <begin position="76"/>
        <end position="96"/>
    </location>
</feature>
<evidence type="ECO:0008006" key="4">
    <source>
        <dbReference type="Google" id="ProtNLM"/>
    </source>
</evidence>
<dbReference type="InterPro" id="IPR004316">
    <property type="entry name" value="SWEET_rpt"/>
</dbReference>
<feature type="transmembrane region" description="Helical" evidence="1">
    <location>
        <begin position="102"/>
        <end position="121"/>
    </location>
</feature>